<keyword evidence="1" id="KW-0472">Membrane</keyword>
<dbReference type="EMBL" id="VSSQ01042606">
    <property type="protein sequence ID" value="MPM96216.1"/>
    <property type="molecule type" value="Genomic_DNA"/>
</dbReference>
<dbReference type="InterPro" id="IPR029044">
    <property type="entry name" value="Nucleotide-diphossugar_trans"/>
</dbReference>
<feature type="transmembrane region" description="Helical" evidence="1">
    <location>
        <begin position="159"/>
        <end position="181"/>
    </location>
</feature>
<accession>A0A645E3R5</accession>
<feature type="transmembrane region" description="Helical" evidence="1">
    <location>
        <begin position="217"/>
        <end position="239"/>
    </location>
</feature>
<comment type="caution">
    <text evidence="2">The sequence shown here is derived from an EMBL/GenBank/DDBJ whole genome shotgun (WGS) entry which is preliminary data.</text>
</comment>
<evidence type="ECO:0000256" key="1">
    <source>
        <dbReference type="SAM" id="Phobius"/>
    </source>
</evidence>
<dbReference type="AlphaFoldDB" id="A0A645E3R5"/>
<protein>
    <recommendedName>
        <fullName evidence="3">Glycosyltransferase 2-like domain-containing protein</fullName>
    </recommendedName>
</protein>
<feature type="transmembrane region" description="Helical" evidence="1">
    <location>
        <begin position="187"/>
        <end position="205"/>
    </location>
</feature>
<proteinExistence type="predicted"/>
<keyword evidence="1" id="KW-1133">Transmembrane helix</keyword>
<name>A0A645E3R5_9ZZZZ</name>
<organism evidence="2">
    <name type="scientific">bioreactor metagenome</name>
    <dbReference type="NCBI Taxonomy" id="1076179"/>
    <lineage>
        <taxon>unclassified sequences</taxon>
        <taxon>metagenomes</taxon>
        <taxon>ecological metagenomes</taxon>
    </lineage>
</organism>
<keyword evidence="1" id="KW-0812">Transmembrane</keyword>
<evidence type="ECO:0008006" key="3">
    <source>
        <dbReference type="Google" id="ProtNLM"/>
    </source>
</evidence>
<gene>
    <name evidence="2" type="ORF">SDC9_143374</name>
</gene>
<evidence type="ECO:0000313" key="2">
    <source>
        <dbReference type="EMBL" id="MPM96216.1"/>
    </source>
</evidence>
<reference evidence="2" key="1">
    <citation type="submission" date="2019-08" db="EMBL/GenBank/DDBJ databases">
        <authorList>
            <person name="Kucharzyk K."/>
            <person name="Murdoch R.W."/>
            <person name="Higgins S."/>
            <person name="Loffler F."/>
        </authorList>
    </citation>
    <scope>NUCLEOTIDE SEQUENCE</scope>
</reference>
<dbReference type="SUPFAM" id="SSF53448">
    <property type="entry name" value="Nucleotide-diphospho-sugar transferases"/>
    <property type="match status" value="1"/>
</dbReference>
<sequence length="254" mass="29239">MLNKDALLNLIKPFENDSIGCVAGEKRIATEGRDIASSSGESFYWKYESFLKDLDSRLYSSMGAAGELYAIRTELYKTIPSSILLDDFILSMLIVEGGYKIYYCKDAYAVEKGALNMVEEEKRKIRIAAGGIQSFKLLKNLLNPIAHPRTWLQFISHRVLRWTVTPIALFCLLPVNISLSLVDNSSIYDYLLLMQLVIYFFALIGKFNQDRKVKIKIFFIPYYFIFMNFCVVKGFVYLMKNRGKGTWEKSERKG</sequence>